<keyword evidence="3" id="KW-1185">Reference proteome</keyword>
<feature type="chain" id="PRO_5003211026" description="DUF3124 domain-containing protein" evidence="1">
    <location>
        <begin position="23"/>
        <end position="151"/>
    </location>
</feature>
<feature type="signal peptide" evidence="1">
    <location>
        <begin position="1"/>
        <end position="22"/>
    </location>
</feature>
<protein>
    <recommendedName>
        <fullName evidence="4">DUF3124 domain-containing protein</fullName>
    </recommendedName>
</protein>
<evidence type="ECO:0000256" key="1">
    <source>
        <dbReference type="SAM" id="SignalP"/>
    </source>
</evidence>
<organism evidence="2 3">
    <name type="scientific">Pseudodesulfovibrio aespoeensis (strain ATCC 700646 / DSM 10631 / Aspo-2)</name>
    <name type="common">Desulfovibrio aespoeensis</name>
    <dbReference type="NCBI Taxonomy" id="643562"/>
    <lineage>
        <taxon>Bacteria</taxon>
        <taxon>Pseudomonadati</taxon>
        <taxon>Thermodesulfobacteriota</taxon>
        <taxon>Desulfovibrionia</taxon>
        <taxon>Desulfovibrionales</taxon>
        <taxon>Desulfovibrionaceae</taxon>
    </lineage>
</organism>
<gene>
    <name evidence="2" type="ordered locus">Daes_3242</name>
</gene>
<dbReference type="STRING" id="643562.Daes_3242"/>
<dbReference type="InterPro" id="IPR021471">
    <property type="entry name" value="DUF3124"/>
</dbReference>
<dbReference type="OrthoDB" id="283474at2"/>
<evidence type="ECO:0000313" key="3">
    <source>
        <dbReference type="Proteomes" id="UP000002191"/>
    </source>
</evidence>
<name>E6VRU4_PSEA9</name>
<reference evidence="3" key="1">
    <citation type="submission" date="2010-12" db="EMBL/GenBank/DDBJ databases">
        <title>Complete sequence of Desulfovibrio aespoeensis Aspo-2.</title>
        <authorList>
            <consortium name="US DOE Joint Genome Institute"/>
            <person name="Lucas S."/>
            <person name="Copeland A."/>
            <person name="Lapidus A."/>
            <person name="Cheng J.-F."/>
            <person name="Goodwin L."/>
            <person name="Pitluck S."/>
            <person name="Chertkov O."/>
            <person name="Misra M."/>
            <person name="Detter J.C."/>
            <person name="Han C."/>
            <person name="Tapia R."/>
            <person name="Land M."/>
            <person name="Hauser L."/>
            <person name="Kyrpides N."/>
            <person name="Ivanova N."/>
            <person name="Ovchinnikova G."/>
            <person name="Pedersen K."/>
            <person name="Jagevall S."/>
            <person name="Hazen T."/>
            <person name="Woyke T."/>
        </authorList>
    </citation>
    <scope>NUCLEOTIDE SEQUENCE [LARGE SCALE GENOMIC DNA]</scope>
    <source>
        <strain evidence="3">ATCC 700646 / DSM 10631 / Aspo-2</strain>
    </source>
</reference>
<reference evidence="2 3" key="2">
    <citation type="journal article" date="2014" name="Genome Announc.">
        <title>Complete Genome Sequence of the Subsurface, Mesophilic Sulfate-Reducing Bacterium Desulfovibrio aespoeensis Aspo-2.</title>
        <authorList>
            <person name="Pedersen K."/>
            <person name="Bengtsson A."/>
            <person name="Edlund J."/>
            <person name="Rabe L."/>
            <person name="Hazen T."/>
            <person name="Chakraborty R."/>
            <person name="Goodwin L."/>
            <person name="Shapiro N."/>
        </authorList>
    </citation>
    <scope>NUCLEOTIDE SEQUENCE [LARGE SCALE GENOMIC DNA]</scope>
    <source>
        <strain evidence="3">ATCC 700646 / DSM 10631 / Aspo-2</strain>
    </source>
</reference>
<dbReference type="Pfam" id="PF11322">
    <property type="entry name" value="DUF3124"/>
    <property type="match status" value="1"/>
</dbReference>
<evidence type="ECO:0000313" key="2">
    <source>
        <dbReference type="EMBL" id="ADU64231.1"/>
    </source>
</evidence>
<dbReference type="AlphaFoldDB" id="E6VRU4"/>
<dbReference type="RefSeq" id="WP_013516128.1">
    <property type="nucleotide sequence ID" value="NC_014844.1"/>
</dbReference>
<accession>E6VRU4</accession>
<dbReference type="KEGG" id="das:Daes_3242"/>
<dbReference type="Proteomes" id="UP000002191">
    <property type="component" value="Chromosome"/>
</dbReference>
<proteinExistence type="predicted"/>
<keyword evidence="1" id="KW-0732">Signal</keyword>
<sequence length="151" mass="16500" precursor="true">MVRVLPLLVSLCLLLLPATALAQRSLGQTLYVPCYSHIYHGPKNRSLDLTVTLSVRNIDPKLPLTLTAVDYYDTEGSLIRHELSKPQILAPLMTLEFMVHQRDSKGGSGANFLVRWEAAKPVNAPLVEAVMISTESGLGVSFTSGARVLED</sequence>
<dbReference type="EMBL" id="CP002431">
    <property type="protein sequence ID" value="ADU64231.1"/>
    <property type="molecule type" value="Genomic_DNA"/>
</dbReference>
<dbReference type="eggNOG" id="ENOG5032TD0">
    <property type="taxonomic scope" value="Bacteria"/>
</dbReference>
<evidence type="ECO:0008006" key="4">
    <source>
        <dbReference type="Google" id="ProtNLM"/>
    </source>
</evidence>
<dbReference type="HOGENOM" id="CLU_112039_3_0_7"/>